<dbReference type="Proteomes" id="UP001153328">
    <property type="component" value="Unassembled WGS sequence"/>
</dbReference>
<dbReference type="RefSeq" id="WP_205048256.1">
    <property type="nucleotide sequence ID" value="NZ_CAJVAX010000018.1"/>
</dbReference>
<name>A0A9W4H2D8_9ACTN</name>
<dbReference type="AlphaFoldDB" id="A0A9W4H2D8"/>
<feature type="signal peptide" evidence="1">
    <location>
        <begin position="1"/>
        <end position="25"/>
    </location>
</feature>
<organism evidence="2 3">
    <name type="scientific">Actinacidiphila bryophytorum</name>
    <dbReference type="NCBI Taxonomy" id="1436133"/>
    <lineage>
        <taxon>Bacteria</taxon>
        <taxon>Bacillati</taxon>
        <taxon>Actinomycetota</taxon>
        <taxon>Actinomycetes</taxon>
        <taxon>Kitasatosporales</taxon>
        <taxon>Streptomycetaceae</taxon>
        <taxon>Actinacidiphila</taxon>
    </lineage>
</organism>
<proteinExistence type="predicted"/>
<evidence type="ECO:0008006" key="4">
    <source>
        <dbReference type="Google" id="ProtNLM"/>
    </source>
</evidence>
<accession>A0A9W4H2D8</accession>
<evidence type="ECO:0000256" key="1">
    <source>
        <dbReference type="SAM" id="SignalP"/>
    </source>
</evidence>
<sequence>MHPIRPLGVLAAALVVLALPGSAHAASITQQFAADSGDACHYGTTSGTFGWTYGTTSPLPVSAVAVKGQVSDRPLPTDPAAICTSDGYSSTATFTAYAGSVEIEQQSRTADNGTVSFEFTLGKSTAAAAVDRVVVQVCRNPVRTLPPSYCGKAVTYLAPPIA</sequence>
<comment type="caution">
    <text evidence="2">The sequence shown here is derived from an EMBL/GenBank/DDBJ whole genome shotgun (WGS) entry which is preliminary data.</text>
</comment>
<evidence type="ECO:0000313" key="2">
    <source>
        <dbReference type="EMBL" id="CAG7645531.1"/>
    </source>
</evidence>
<keyword evidence="1" id="KW-0732">Signal</keyword>
<feature type="chain" id="PRO_5040915261" description="Secreted protein" evidence="1">
    <location>
        <begin position="26"/>
        <end position="162"/>
    </location>
</feature>
<evidence type="ECO:0000313" key="3">
    <source>
        <dbReference type="Proteomes" id="UP001153328"/>
    </source>
</evidence>
<gene>
    <name evidence="2" type="ORF">SBRY_40180</name>
</gene>
<protein>
    <recommendedName>
        <fullName evidence="4">Secreted protein</fullName>
    </recommendedName>
</protein>
<dbReference type="EMBL" id="CAJVAX010000018">
    <property type="protein sequence ID" value="CAG7645531.1"/>
    <property type="molecule type" value="Genomic_DNA"/>
</dbReference>
<keyword evidence="3" id="KW-1185">Reference proteome</keyword>
<reference evidence="2" key="1">
    <citation type="submission" date="2021-06" db="EMBL/GenBank/DDBJ databases">
        <authorList>
            <person name="Arsene-Ploetze F."/>
        </authorList>
    </citation>
    <scope>NUCLEOTIDE SEQUENCE</scope>
    <source>
        <strain evidence="2">SBRY1</strain>
    </source>
</reference>